<feature type="compositionally biased region" description="Acidic residues" evidence="1">
    <location>
        <begin position="397"/>
        <end position="406"/>
    </location>
</feature>
<sequence>MNPHKALQASITGLPWSTGTVHTQYCTGCSKKSEVMYRKCADCSHAICKDCFNSDGMRHPGLCRSGDRWYPTLAQEQEILAAHGARAPLRPANLPEPPGHREDWRDWTSSSTATSMVSASSTAAATPSTPSRNAAAGGPSSTAGNSGSSLIGSSPTVGIPILNKPKDWRSPVKKERKRKAKSEAESSPAPASGRRKISETQSAPVAKPAPVAQPASVITKPAAGPMPFGLKVPAVKQPVRKVVIAKTSSTSGASSTSNASSTAKKLSSTETVKASASNETSTTSKTSASTDAKVSASTTSTKASSSTKAISFATAKAPASLNAIPSAGMIAPVKTTNVSTARQKEDEAALWGAPHESNELEKKKPLPSAFRVPGKSARDSLTRRVSFVEKRITTNFDTDDEDEDDATWGKRDQNSQAIAPKTNARGPRRIQPPSSFDFGYSAETIPTVFPESNERATPITRMTSERNRGSSVPPKMPSRKRREYSPYSEDMVTGTSDVNRLGPSSHARTENVVQNFPNATAASGVVTLDVRGIDTLTLKTAPGFYIRTDASGKEAELPAQMFYQWLGEGRATLHQEFVLYVDDAKNPPHDLIGTRDIPTNGAFEGFEMNNGKMGDLQSAITSAKPRVRSARIAKLAEK</sequence>
<feature type="region of interest" description="Disordered" evidence="1">
    <location>
        <begin position="246"/>
        <end position="308"/>
    </location>
</feature>
<protein>
    <submittedName>
        <fullName evidence="2">Uncharacterized protein</fullName>
    </submittedName>
</protein>
<feature type="compositionally biased region" description="Low complexity" evidence="1">
    <location>
        <begin position="201"/>
        <end position="211"/>
    </location>
</feature>
<feature type="region of interest" description="Disordered" evidence="1">
    <location>
        <begin position="397"/>
        <end position="439"/>
    </location>
</feature>
<reference evidence="2 3" key="1">
    <citation type="submission" date="2019-04" db="EMBL/GenBank/DDBJ databases">
        <title>High contiguity whole genome sequence and gene annotation resource for two Venturia nashicola isolates.</title>
        <authorList>
            <person name="Prokchorchik M."/>
            <person name="Won K."/>
            <person name="Lee Y."/>
            <person name="Choi E.D."/>
            <person name="Segonzac C."/>
            <person name="Sohn K.H."/>
        </authorList>
    </citation>
    <scope>NUCLEOTIDE SEQUENCE [LARGE SCALE GENOMIC DNA]</scope>
    <source>
        <strain evidence="2 3">PRI2</strain>
    </source>
</reference>
<name>A0A4Z1PGA8_9PEZI</name>
<dbReference type="AlphaFoldDB" id="A0A4Z1PGA8"/>
<comment type="caution">
    <text evidence="2">The sequence shown here is derived from an EMBL/GenBank/DDBJ whole genome shotgun (WGS) entry which is preliminary data.</text>
</comment>
<feature type="region of interest" description="Disordered" evidence="1">
    <location>
        <begin position="463"/>
        <end position="501"/>
    </location>
</feature>
<accession>A0A4Z1PGA8</accession>
<dbReference type="EMBL" id="SNSC02000010">
    <property type="protein sequence ID" value="TID20634.1"/>
    <property type="molecule type" value="Genomic_DNA"/>
</dbReference>
<feature type="compositionally biased region" description="Basic and acidic residues" evidence="1">
    <location>
        <begin position="164"/>
        <end position="173"/>
    </location>
</feature>
<dbReference type="Proteomes" id="UP000298493">
    <property type="component" value="Unassembled WGS sequence"/>
</dbReference>
<evidence type="ECO:0000313" key="3">
    <source>
        <dbReference type="Proteomes" id="UP000298493"/>
    </source>
</evidence>
<organism evidence="2 3">
    <name type="scientific">Venturia nashicola</name>
    <dbReference type="NCBI Taxonomy" id="86259"/>
    <lineage>
        <taxon>Eukaryota</taxon>
        <taxon>Fungi</taxon>
        <taxon>Dikarya</taxon>
        <taxon>Ascomycota</taxon>
        <taxon>Pezizomycotina</taxon>
        <taxon>Dothideomycetes</taxon>
        <taxon>Pleosporomycetidae</taxon>
        <taxon>Venturiales</taxon>
        <taxon>Venturiaceae</taxon>
        <taxon>Venturia</taxon>
    </lineage>
</organism>
<proteinExistence type="predicted"/>
<keyword evidence="3" id="KW-1185">Reference proteome</keyword>
<gene>
    <name evidence="2" type="ORF">E6O75_ATG05398</name>
</gene>
<evidence type="ECO:0000313" key="2">
    <source>
        <dbReference type="EMBL" id="TID20634.1"/>
    </source>
</evidence>
<evidence type="ECO:0000256" key="1">
    <source>
        <dbReference type="SAM" id="MobiDB-lite"/>
    </source>
</evidence>
<feature type="compositionally biased region" description="Polar residues" evidence="1">
    <location>
        <begin position="139"/>
        <end position="156"/>
    </location>
</feature>
<feature type="compositionally biased region" description="Low complexity" evidence="1">
    <location>
        <begin position="108"/>
        <end position="136"/>
    </location>
</feature>
<feature type="region of interest" description="Disordered" evidence="1">
    <location>
        <begin position="84"/>
        <end position="211"/>
    </location>
</feature>